<dbReference type="EMBL" id="JBHSDK010000061">
    <property type="protein sequence ID" value="MFC4337826.1"/>
    <property type="molecule type" value="Genomic_DNA"/>
</dbReference>
<comment type="caution">
    <text evidence="1">The sequence shown here is derived from an EMBL/GenBank/DDBJ whole genome shotgun (WGS) entry which is preliminary data.</text>
</comment>
<dbReference type="GO" id="GO:0004497">
    <property type="term" value="F:monooxygenase activity"/>
    <property type="evidence" value="ECO:0007669"/>
    <property type="project" value="UniProtKB-KW"/>
</dbReference>
<dbReference type="RefSeq" id="WP_380625201.1">
    <property type="nucleotide sequence ID" value="NZ_JBHSDK010000061.1"/>
</dbReference>
<dbReference type="PRINTS" id="PR00411">
    <property type="entry name" value="PNDRDTASEI"/>
</dbReference>
<evidence type="ECO:0000313" key="2">
    <source>
        <dbReference type="Proteomes" id="UP001595823"/>
    </source>
</evidence>
<evidence type="ECO:0000313" key="1">
    <source>
        <dbReference type="EMBL" id="MFC4337826.1"/>
    </source>
</evidence>
<name>A0ABV8U5H2_9ACTN</name>
<sequence>MGAGKGTRTVDVAVIGAGFGGIAAGAQLKRNGFHDFAILEKHGEVGGTWWENTYPGCACDVPSHLYSLSSHLNPDWSDTFASQPEILQYLKDSARALGITPHIRFRCEVEDARWNDEASLWELETSRGPLRARFLVSASGPFAEPSVPKIDGIADYRGKTFHSSRWDHDYDLAGKRVAVVGTGASAIQFVPEIRRRAARVTVFQRTAPWIMPRGSRPMRGWEKALLRAVPGANRLRRTALYWGRESWAVGFLNPSVMRRAQRLSHLHLRRQVRDPETRRRLTPDYTMGCKRVLLSNDYWRAFNHDDTELVTSPLRHMDADSLTTADGVRHEADAVIWGTGFHVTDPPVAHLITGRGGRTLAERWTPTMSAYKSTTVPGFPNLFMLLGPNSALGHNSVVLMIEAQLKQVMKVLKHMRRTGSRSIEPTEAALDDYRASVGRRMKGTVWVAGGCDSWYLDSAKNPSTVWPGFVPQFWAAQSRLRLDHYTVR</sequence>
<dbReference type="EC" id="1.14.13.-" evidence="1"/>
<keyword evidence="1" id="KW-0503">Monooxygenase</keyword>
<protein>
    <submittedName>
        <fullName evidence="1">Flavin-containing monooxygenase</fullName>
        <ecNumber evidence="1">1.14.13.-</ecNumber>
    </submittedName>
</protein>
<reference evidence="2" key="1">
    <citation type="journal article" date="2019" name="Int. J. Syst. Evol. Microbiol.">
        <title>The Global Catalogue of Microorganisms (GCM) 10K type strain sequencing project: providing services to taxonomists for standard genome sequencing and annotation.</title>
        <authorList>
            <consortium name="The Broad Institute Genomics Platform"/>
            <consortium name="The Broad Institute Genome Sequencing Center for Infectious Disease"/>
            <person name="Wu L."/>
            <person name="Ma J."/>
        </authorList>
    </citation>
    <scope>NUCLEOTIDE SEQUENCE [LARGE SCALE GENOMIC DNA]</scope>
    <source>
        <strain evidence="2">IBRC-M 10908</strain>
    </source>
</reference>
<dbReference type="InterPro" id="IPR036188">
    <property type="entry name" value="FAD/NAD-bd_sf"/>
</dbReference>
<organism evidence="1 2">
    <name type="scientific">Salininema proteolyticum</name>
    <dbReference type="NCBI Taxonomy" id="1607685"/>
    <lineage>
        <taxon>Bacteria</taxon>
        <taxon>Bacillati</taxon>
        <taxon>Actinomycetota</taxon>
        <taxon>Actinomycetes</taxon>
        <taxon>Glycomycetales</taxon>
        <taxon>Glycomycetaceae</taxon>
        <taxon>Salininema</taxon>
    </lineage>
</organism>
<gene>
    <name evidence="1" type="ORF">ACFPET_21765</name>
</gene>
<dbReference type="Proteomes" id="UP001595823">
    <property type="component" value="Unassembled WGS sequence"/>
</dbReference>
<proteinExistence type="predicted"/>
<dbReference type="PANTHER" id="PTHR42877:SF4">
    <property type="entry name" value="FAD_NAD(P)-BINDING DOMAIN-CONTAINING PROTEIN-RELATED"/>
    <property type="match status" value="1"/>
</dbReference>
<dbReference type="Pfam" id="PF13738">
    <property type="entry name" value="Pyr_redox_3"/>
    <property type="match status" value="1"/>
</dbReference>
<dbReference type="Gene3D" id="3.50.50.60">
    <property type="entry name" value="FAD/NAD(P)-binding domain"/>
    <property type="match status" value="2"/>
</dbReference>
<dbReference type="InterPro" id="IPR051209">
    <property type="entry name" value="FAD-bind_Monooxygenase_sf"/>
</dbReference>
<dbReference type="SUPFAM" id="SSF51905">
    <property type="entry name" value="FAD/NAD(P)-binding domain"/>
    <property type="match status" value="1"/>
</dbReference>
<keyword evidence="1" id="KW-0560">Oxidoreductase</keyword>
<accession>A0ABV8U5H2</accession>
<keyword evidence="2" id="KW-1185">Reference proteome</keyword>
<dbReference type="PANTHER" id="PTHR42877">
    <property type="entry name" value="L-ORNITHINE N(5)-MONOOXYGENASE-RELATED"/>
    <property type="match status" value="1"/>
</dbReference>